<proteinExistence type="predicted"/>
<comment type="caution">
    <text evidence="2">The sequence shown here is derived from an EMBL/GenBank/DDBJ whole genome shotgun (WGS) entry which is preliminary data.</text>
</comment>
<keyword evidence="3" id="KW-1185">Reference proteome</keyword>
<accession>A0A1Q9C8M5</accession>
<feature type="compositionally biased region" description="Basic and acidic residues" evidence="1">
    <location>
        <begin position="428"/>
        <end position="437"/>
    </location>
</feature>
<evidence type="ECO:0000313" key="2">
    <source>
        <dbReference type="EMBL" id="OLP79279.1"/>
    </source>
</evidence>
<dbReference type="EMBL" id="LSRX01001504">
    <property type="protein sequence ID" value="OLP79279.1"/>
    <property type="molecule type" value="Genomic_DNA"/>
</dbReference>
<protein>
    <submittedName>
        <fullName evidence="2">Uncharacterized protein</fullName>
    </submittedName>
</protein>
<dbReference type="Proteomes" id="UP000186817">
    <property type="component" value="Unassembled WGS sequence"/>
</dbReference>
<evidence type="ECO:0000256" key="1">
    <source>
        <dbReference type="SAM" id="MobiDB-lite"/>
    </source>
</evidence>
<dbReference type="AlphaFoldDB" id="A0A1Q9C8M5"/>
<feature type="region of interest" description="Disordered" evidence="1">
    <location>
        <begin position="418"/>
        <end position="437"/>
    </location>
</feature>
<gene>
    <name evidence="2" type="ORF">AK812_SmicGene40449</name>
</gene>
<name>A0A1Q9C8M5_SYMMI</name>
<organism evidence="2 3">
    <name type="scientific">Symbiodinium microadriaticum</name>
    <name type="common">Dinoflagellate</name>
    <name type="synonym">Zooxanthella microadriatica</name>
    <dbReference type="NCBI Taxonomy" id="2951"/>
    <lineage>
        <taxon>Eukaryota</taxon>
        <taxon>Sar</taxon>
        <taxon>Alveolata</taxon>
        <taxon>Dinophyceae</taxon>
        <taxon>Suessiales</taxon>
        <taxon>Symbiodiniaceae</taxon>
        <taxon>Symbiodinium</taxon>
    </lineage>
</organism>
<reference evidence="2 3" key="1">
    <citation type="submission" date="2016-02" db="EMBL/GenBank/DDBJ databases">
        <title>Genome analysis of coral dinoflagellate symbionts highlights evolutionary adaptations to a symbiotic lifestyle.</title>
        <authorList>
            <person name="Aranda M."/>
            <person name="Li Y."/>
            <person name="Liew Y.J."/>
            <person name="Baumgarten S."/>
            <person name="Simakov O."/>
            <person name="Wilson M."/>
            <person name="Piel J."/>
            <person name="Ashoor H."/>
            <person name="Bougouffa S."/>
            <person name="Bajic V.B."/>
            <person name="Ryu T."/>
            <person name="Ravasi T."/>
            <person name="Bayer T."/>
            <person name="Micklem G."/>
            <person name="Kim H."/>
            <person name="Bhak J."/>
            <person name="Lajeunesse T.C."/>
            <person name="Voolstra C.R."/>
        </authorList>
    </citation>
    <scope>NUCLEOTIDE SEQUENCE [LARGE SCALE GENOMIC DNA]</scope>
    <source>
        <strain evidence="2 3">CCMP2467</strain>
    </source>
</reference>
<dbReference type="OrthoDB" id="447864at2759"/>
<sequence length="633" mass="70231">MGSDVEVIEVPSDVYDDILEASLLLSSAEALFFSSFGDRPESYIGLLPRNDLLHWASSTLEAAPLQAFLKYANELAVTFATRAHPILPPPVADAGAHDSVAESLARGLLEEGRCPLWSGVRQVVRLLWRETPRHQHMLHDRNASSASIGAYSHGPHNGLCKMTLTHQNVACLLNCLVAHVCPHHTWTTLAVLYNYATKPHIDASNGRYCNLVLSLSLHEGGELWIEDACGSAYIEHEGRLIRGTRHGILLQAVRFPAYSQLHQACSWACYDRVTLVAYTAQRWERLGPFVHHKLEGMGFLLPPPEIPEVKDLLGRVEVFVLDELDELLPKRKYVGSKLARYQDPGMWPAEGLVKRLMRNNERETLQVVAASATAYRSSRLRLEKVLKQDKLKRFPIPLPRLDPQRSSAASLEAAAAARGVVEDDEEERQALDEEAREKQTYRALPAGIEHFTWKVPLSGSHAAGLSAALDLLRPQAALVFVCPNAGETVKSVVQDLQTAGWSGADALTRLLFPDSRTVSGKASKQRGEAKGWRSANRLLDVRDTTRRGYIDEGDFYREAPIFVSAEESVRGLHLDAVEAVFILGLPKTGASYVHMDLLPSGPQQYNDSLIYKAFRVIQQERSSVEANVTHCTE</sequence>
<evidence type="ECO:0000313" key="3">
    <source>
        <dbReference type="Proteomes" id="UP000186817"/>
    </source>
</evidence>